<accession>A0A9W7TEP6</accession>
<dbReference type="Proteomes" id="UP001059041">
    <property type="component" value="Linkage Group LG20"/>
</dbReference>
<gene>
    <name evidence="2" type="ORF">IRJ41_018515</name>
</gene>
<evidence type="ECO:0000256" key="1">
    <source>
        <dbReference type="SAM" id="MobiDB-lite"/>
    </source>
</evidence>
<proteinExistence type="predicted"/>
<sequence length="151" mass="16879">ATFRFGQHIIKSSAVFLQTELSFALVNRKPVVPGRILLRFFVSKSSHEENNNNSNTQCGGDKLLDFTDYTAQQQSVQSRLQIRIKHIAAVVTLRGMQAEHTPGESSVTAAAERKAQGMFDKTLISDHSSRMKCNRSSHAQNYAHTDLPDMM</sequence>
<feature type="non-terminal residue" evidence="2">
    <location>
        <position position="151"/>
    </location>
</feature>
<dbReference type="Gene3D" id="3.30.428.10">
    <property type="entry name" value="HIT-like"/>
    <property type="match status" value="1"/>
</dbReference>
<evidence type="ECO:0000313" key="2">
    <source>
        <dbReference type="EMBL" id="KAI7795386.1"/>
    </source>
</evidence>
<organism evidence="2 3">
    <name type="scientific">Triplophysa rosa</name>
    <name type="common">Cave loach</name>
    <dbReference type="NCBI Taxonomy" id="992332"/>
    <lineage>
        <taxon>Eukaryota</taxon>
        <taxon>Metazoa</taxon>
        <taxon>Chordata</taxon>
        <taxon>Craniata</taxon>
        <taxon>Vertebrata</taxon>
        <taxon>Euteleostomi</taxon>
        <taxon>Actinopterygii</taxon>
        <taxon>Neopterygii</taxon>
        <taxon>Teleostei</taxon>
        <taxon>Ostariophysi</taxon>
        <taxon>Cypriniformes</taxon>
        <taxon>Nemacheilidae</taxon>
        <taxon>Triplophysa</taxon>
    </lineage>
</organism>
<name>A0A9W7TEP6_TRIRA</name>
<dbReference type="EMBL" id="JAFHDT010000020">
    <property type="protein sequence ID" value="KAI7795386.1"/>
    <property type="molecule type" value="Genomic_DNA"/>
</dbReference>
<keyword evidence="3" id="KW-1185">Reference proteome</keyword>
<feature type="region of interest" description="Disordered" evidence="1">
    <location>
        <begin position="131"/>
        <end position="151"/>
    </location>
</feature>
<protein>
    <submittedName>
        <fullName evidence="2">Bis5'apos-adenosyl-triphosphatase</fullName>
    </submittedName>
</protein>
<comment type="caution">
    <text evidence="2">The sequence shown here is derived from an EMBL/GenBank/DDBJ whole genome shotgun (WGS) entry which is preliminary data.</text>
</comment>
<reference evidence="2" key="1">
    <citation type="submission" date="2021-02" db="EMBL/GenBank/DDBJ databases">
        <title>Comparative genomics reveals that relaxation of natural selection precedes convergent phenotypic evolution of cavefish.</title>
        <authorList>
            <person name="Peng Z."/>
        </authorList>
    </citation>
    <scope>NUCLEOTIDE SEQUENCE</scope>
    <source>
        <tissue evidence="2">Muscle</tissue>
    </source>
</reference>
<dbReference type="InterPro" id="IPR036265">
    <property type="entry name" value="HIT-like_sf"/>
</dbReference>
<dbReference type="AlphaFoldDB" id="A0A9W7TEP6"/>
<evidence type="ECO:0000313" key="3">
    <source>
        <dbReference type="Proteomes" id="UP001059041"/>
    </source>
</evidence>